<feature type="region of interest" description="Disordered" evidence="1">
    <location>
        <begin position="95"/>
        <end position="166"/>
    </location>
</feature>
<feature type="non-terminal residue" evidence="2">
    <location>
        <position position="1"/>
    </location>
</feature>
<sequence>MSTNNNIIKTTKSAKVSIKAESDKMDKPFIFTGKGEVTFSANGNLTFAGTGKFTKTKESTVGPANNDTAVLTLSESSTHLGLPPVPILKMTEDQTDMVPPESQSLKTISSGKQLMHNGKNSSASASMAPANSEMSSQPSGPGIPSTSGASNKTGSHLADSLGPEDYTPENLAALREENRQRFARIDQRLSELGENGKVARRAKTIEEMELGCQMADEMNRVLDTIEAGFCDETRASLAKYRKHERLALIRYDLIIVIACEVEGPEAARKCMNEILKYNAPLTYEEAMTIQCCMKWKQGLFSTSTLTTLWPSRASLTIQSSSSHDASPRYFRSPQKYSKPLVSGSCSRSLTVDGFWTSEAVKFGFERSVSMKKTRRRSFHVVRLGFVAKILRDRRKKRVDDAGCEAEEWRGKDDV</sequence>
<feature type="compositionally biased region" description="Polar residues" evidence="1">
    <location>
        <begin position="144"/>
        <end position="154"/>
    </location>
</feature>
<dbReference type="EMBL" id="JAHFXF010000019">
    <property type="protein sequence ID" value="KAG9700268.1"/>
    <property type="molecule type" value="Genomic_DNA"/>
</dbReference>
<gene>
    <name evidence="2" type="ORF">KCU76_g880</name>
</gene>
<reference evidence="2" key="2">
    <citation type="submission" date="2021-08" db="EMBL/GenBank/DDBJ databases">
        <authorList>
            <person name="Gostincar C."/>
            <person name="Sun X."/>
            <person name="Song Z."/>
            <person name="Gunde-Cimerman N."/>
        </authorList>
    </citation>
    <scope>NUCLEOTIDE SEQUENCE</scope>
    <source>
        <strain evidence="2">EXF-9911</strain>
    </source>
</reference>
<dbReference type="OrthoDB" id="3939895at2759"/>
<dbReference type="AlphaFoldDB" id="A0A9P8EX76"/>
<feature type="compositionally biased region" description="Low complexity" evidence="1">
    <location>
        <begin position="120"/>
        <end position="136"/>
    </location>
</feature>
<feature type="compositionally biased region" description="Polar residues" evidence="1">
    <location>
        <begin position="101"/>
        <end position="112"/>
    </location>
</feature>
<dbReference type="Proteomes" id="UP000779574">
    <property type="component" value="Unassembled WGS sequence"/>
</dbReference>
<accession>A0A9P8EX76</accession>
<proteinExistence type="predicted"/>
<comment type="caution">
    <text evidence="2">The sequence shown here is derived from an EMBL/GenBank/DDBJ whole genome shotgun (WGS) entry which is preliminary data.</text>
</comment>
<protein>
    <submittedName>
        <fullName evidence="2">Uncharacterized protein</fullName>
    </submittedName>
</protein>
<evidence type="ECO:0000313" key="3">
    <source>
        <dbReference type="Proteomes" id="UP000779574"/>
    </source>
</evidence>
<organism evidence="2 3">
    <name type="scientific">Aureobasidium melanogenum</name>
    <name type="common">Aureobasidium pullulans var. melanogenum</name>
    <dbReference type="NCBI Taxonomy" id="46634"/>
    <lineage>
        <taxon>Eukaryota</taxon>
        <taxon>Fungi</taxon>
        <taxon>Dikarya</taxon>
        <taxon>Ascomycota</taxon>
        <taxon>Pezizomycotina</taxon>
        <taxon>Dothideomycetes</taxon>
        <taxon>Dothideomycetidae</taxon>
        <taxon>Dothideales</taxon>
        <taxon>Saccotheciaceae</taxon>
        <taxon>Aureobasidium</taxon>
    </lineage>
</organism>
<evidence type="ECO:0000256" key="1">
    <source>
        <dbReference type="SAM" id="MobiDB-lite"/>
    </source>
</evidence>
<name>A0A9P8EX76_AURME</name>
<evidence type="ECO:0000313" key="2">
    <source>
        <dbReference type="EMBL" id="KAG9700268.1"/>
    </source>
</evidence>
<reference evidence="2" key="1">
    <citation type="journal article" date="2021" name="J Fungi (Basel)">
        <title>Virulence traits and population genomics of the black yeast Aureobasidium melanogenum.</title>
        <authorList>
            <person name="Cernosa A."/>
            <person name="Sun X."/>
            <person name="Gostincar C."/>
            <person name="Fang C."/>
            <person name="Gunde-Cimerman N."/>
            <person name="Song Z."/>
        </authorList>
    </citation>
    <scope>NUCLEOTIDE SEQUENCE</scope>
    <source>
        <strain evidence="2">EXF-9911</strain>
    </source>
</reference>